<evidence type="ECO:0000256" key="3">
    <source>
        <dbReference type="ARBA" id="ARBA00012662"/>
    </source>
</evidence>
<sequence>AKLCCLQENMNLARFLCFSSIIAVSYSAYLPTWDSLDKRPLPKWYDESKIGIFIHWGVFSVPSFGEGFAAEWFWEYWKGVSSPSAVYFMSQNYPPDFQYADFAPDFTTEFFDPDQWADLFAASGAKYIVLTSKHHEGFTNWPSVNSWNWNSMDVGPHRDLVGELATAVRNRTSIHFGLYHSLYEWFHPLYLQDKANGFKTNEFVKSKTMPELYDIVNRYKPDIVWSDGQWEASSDYWNSTELIAWLYNKSPVRDTVVTNDRWGSHTLCKHGGFLTCHDHFNPGTLQTRKWENALTMDRGSWGYRRNVGVGDYISIEDLLHELISTVSCGGNMLINIGPSKEGTIHPIFEERLRQMGEWLGVNGEAVYSSQPWKHQNDSLTPGIWYTTRENAVYAFVYTWPASGNLTMESPLATSQSSSISLLGGESNLYWKTVKPSRLSVVFPVINPSTTQAKWVYVLKMIG</sequence>
<dbReference type="InParanoid" id="H2YWK7"/>
<dbReference type="SMART" id="SM00812">
    <property type="entry name" value="Alpha_L_fucos"/>
    <property type="match status" value="1"/>
</dbReference>
<keyword evidence="4" id="KW-0732">Signal</keyword>
<dbReference type="STRING" id="51511.ENSCSAVP00000009718"/>
<keyword evidence="7 8" id="KW-0326">Glycosidase</keyword>
<dbReference type="AlphaFoldDB" id="H2YWK7"/>
<evidence type="ECO:0000256" key="4">
    <source>
        <dbReference type="ARBA" id="ARBA00022729"/>
    </source>
</evidence>
<dbReference type="PRINTS" id="PR00741">
    <property type="entry name" value="GLHYDRLASE29"/>
</dbReference>
<dbReference type="InterPro" id="IPR016286">
    <property type="entry name" value="FUC_metazoa-typ"/>
</dbReference>
<evidence type="ECO:0000256" key="2">
    <source>
        <dbReference type="ARBA" id="ARBA00007951"/>
    </source>
</evidence>
<dbReference type="Gene3D" id="3.20.20.80">
    <property type="entry name" value="Glycosidases"/>
    <property type="match status" value="1"/>
</dbReference>
<dbReference type="EC" id="3.2.1.51" evidence="3"/>
<keyword evidence="9" id="KW-0812">Transmembrane</keyword>
<dbReference type="InterPro" id="IPR000933">
    <property type="entry name" value="Glyco_hydro_29"/>
</dbReference>
<evidence type="ECO:0000256" key="9">
    <source>
        <dbReference type="SAM" id="Phobius"/>
    </source>
</evidence>
<keyword evidence="9" id="KW-0472">Membrane</keyword>
<dbReference type="InterPro" id="IPR057739">
    <property type="entry name" value="Glyco_hydro_29_N"/>
</dbReference>
<feature type="transmembrane region" description="Helical" evidence="9">
    <location>
        <begin position="12"/>
        <end position="30"/>
    </location>
</feature>
<dbReference type="SUPFAM" id="SSF51445">
    <property type="entry name" value="(Trans)glycosidases"/>
    <property type="match status" value="1"/>
</dbReference>
<evidence type="ECO:0000256" key="5">
    <source>
        <dbReference type="ARBA" id="ARBA00022801"/>
    </source>
</evidence>
<evidence type="ECO:0000256" key="6">
    <source>
        <dbReference type="ARBA" id="ARBA00023180"/>
    </source>
</evidence>
<proteinExistence type="inferred from homology"/>
<reference evidence="12" key="2">
    <citation type="submission" date="2025-08" db="UniProtKB">
        <authorList>
            <consortium name="Ensembl"/>
        </authorList>
    </citation>
    <scope>IDENTIFICATION</scope>
</reference>
<dbReference type="PIRSF" id="PIRSF001092">
    <property type="entry name" value="Alpha-L-fucosidase"/>
    <property type="match status" value="1"/>
</dbReference>
<name>H2YWK7_CIOSA</name>
<dbReference type="eggNOG" id="KOG3340">
    <property type="taxonomic scope" value="Eukaryota"/>
</dbReference>
<evidence type="ECO:0000313" key="13">
    <source>
        <dbReference type="Proteomes" id="UP000007875"/>
    </source>
</evidence>
<keyword evidence="9" id="KW-1133">Transmembrane helix</keyword>
<dbReference type="OMA" id="SKWAWVI"/>
<dbReference type="GO" id="GO:0016139">
    <property type="term" value="P:glycoside catabolic process"/>
    <property type="evidence" value="ECO:0007669"/>
    <property type="project" value="TreeGrafter"/>
</dbReference>
<reference evidence="12" key="3">
    <citation type="submission" date="2025-09" db="UniProtKB">
        <authorList>
            <consortium name="Ensembl"/>
        </authorList>
    </citation>
    <scope>IDENTIFICATION</scope>
</reference>
<dbReference type="FunFam" id="3.20.20.80:FF:000027">
    <property type="entry name" value="Alpha-L-fucosidase"/>
    <property type="match status" value="1"/>
</dbReference>
<dbReference type="Pfam" id="PF16757">
    <property type="entry name" value="Fucosidase_C"/>
    <property type="match status" value="1"/>
</dbReference>
<dbReference type="Ensembl" id="ENSCSAVT00000009836.1">
    <property type="protein sequence ID" value="ENSCSAVP00000009718.1"/>
    <property type="gene ID" value="ENSCSAVG00000005703.1"/>
</dbReference>
<organism evidence="12 13">
    <name type="scientific">Ciona savignyi</name>
    <name type="common">Pacific transparent sea squirt</name>
    <dbReference type="NCBI Taxonomy" id="51511"/>
    <lineage>
        <taxon>Eukaryota</taxon>
        <taxon>Metazoa</taxon>
        <taxon>Chordata</taxon>
        <taxon>Tunicata</taxon>
        <taxon>Ascidiacea</taxon>
        <taxon>Phlebobranchia</taxon>
        <taxon>Cionidae</taxon>
        <taxon>Ciona</taxon>
    </lineage>
</organism>
<evidence type="ECO:0000256" key="8">
    <source>
        <dbReference type="PIRNR" id="PIRNR001092"/>
    </source>
</evidence>
<keyword evidence="5 8" id="KW-0378">Hydrolase</keyword>
<evidence type="ECO:0000256" key="7">
    <source>
        <dbReference type="ARBA" id="ARBA00023295"/>
    </source>
</evidence>
<dbReference type="GO" id="GO:0004560">
    <property type="term" value="F:alpha-L-fucosidase activity"/>
    <property type="evidence" value="ECO:0007669"/>
    <property type="project" value="UniProtKB-EC"/>
</dbReference>
<reference evidence="13" key="1">
    <citation type="submission" date="2003-08" db="EMBL/GenBank/DDBJ databases">
        <authorList>
            <person name="Birren B."/>
            <person name="Nusbaum C."/>
            <person name="Abebe A."/>
            <person name="Abouelleil A."/>
            <person name="Adekoya E."/>
            <person name="Ait-zahra M."/>
            <person name="Allen N."/>
            <person name="Allen T."/>
            <person name="An P."/>
            <person name="Anderson M."/>
            <person name="Anderson S."/>
            <person name="Arachchi H."/>
            <person name="Armbruster J."/>
            <person name="Bachantsang P."/>
            <person name="Baldwin J."/>
            <person name="Barry A."/>
            <person name="Bayul T."/>
            <person name="Blitshsteyn B."/>
            <person name="Bloom T."/>
            <person name="Blye J."/>
            <person name="Boguslavskiy L."/>
            <person name="Borowsky M."/>
            <person name="Boukhgalter B."/>
            <person name="Brunache A."/>
            <person name="Butler J."/>
            <person name="Calixte N."/>
            <person name="Calvo S."/>
            <person name="Camarata J."/>
            <person name="Campo K."/>
            <person name="Chang J."/>
            <person name="Cheshatsang Y."/>
            <person name="Citroen M."/>
            <person name="Collymore A."/>
            <person name="Considine T."/>
            <person name="Cook A."/>
            <person name="Cooke P."/>
            <person name="Corum B."/>
            <person name="Cuomo C."/>
            <person name="David R."/>
            <person name="Dawoe T."/>
            <person name="Degray S."/>
            <person name="Dodge S."/>
            <person name="Dooley K."/>
            <person name="Dorje P."/>
            <person name="Dorjee K."/>
            <person name="Dorris L."/>
            <person name="Duffey N."/>
            <person name="Dupes A."/>
            <person name="Elkins T."/>
            <person name="Engels R."/>
            <person name="Erickson J."/>
            <person name="Farina A."/>
            <person name="Faro S."/>
            <person name="Ferreira P."/>
            <person name="Fischer H."/>
            <person name="Fitzgerald M."/>
            <person name="Foley K."/>
            <person name="Gage D."/>
            <person name="Galagan J."/>
            <person name="Gearin G."/>
            <person name="Gnerre S."/>
            <person name="Gnirke A."/>
            <person name="Goyette A."/>
            <person name="Graham J."/>
            <person name="Grandbois E."/>
            <person name="Gyaltsen K."/>
            <person name="Hafez N."/>
            <person name="Hagopian D."/>
            <person name="Hagos B."/>
            <person name="Hall J."/>
            <person name="Hatcher B."/>
            <person name="Heller A."/>
            <person name="Higgins H."/>
            <person name="Honan T."/>
            <person name="Horn A."/>
            <person name="Houde N."/>
            <person name="Hughes L."/>
            <person name="Hulme W."/>
            <person name="Husby E."/>
            <person name="Iliev I."/>
            <person name="Jaffe D."/>
            <person name="Jones C."/>
            <person name="Kamal M."/>
            <person name="Kamat A."/>
            <person name="Kamvysselis M."/>
            <person name="Karlsson E."/>
            <person name="Kells C."/>
            <person name="Kieu A."/>
            <person name="Kisner P."/>
            <person name="Kodira C."/>
            <person name="Kulbokas E."/>
            <person name="Labutti K."/>
            <person name="Lama D."/>
            <person name="Landers T."/>
            <person name="Leger J."/>
            <person name="Levine S."/>
            <person name="Lewis D."/>
            <person name="Lewis T."/>
            <person name="Lindblad-toh K."/>
            <person name="Liu X."/>
            <person name="Lokyitsang T."/>
            <person name="Lokyitsang Y."/>
            <person name="Lucien O."/>
            <person name="Lui A."/>
            <person name="Ma L.J."/>
            <person name="Mabbitt R."/>
            <person name="Macdonald J."/>
            <person name="Maclean C."/>
            <person name="Major J."/>
            <person name="Manning J."/>
            <person name="Marabella R."/>
            <person name="Maru K."/>
            <person name="Matthews C."/>
            <person name="Mauceli E."/>
            <person name="Mccarthy M."/>
            <person name="Mcdonough S."/>
            <person name="Mcghee T."/>
            <person name="Meldrim J."/>
            <person name="Meneus L."/>
            <person name="Mesirov J."/>
            <person name="Mihalev A."/>
            <person name="Mihova T."/>
            <person name="Mikkelsen T."/>
            <person name="Mlenga V."/>
            <person name="Moru K."/>
            <person name="Mozes J."/>
            <person name="Mulrain L."/>
            <person name="Munson G."/>
            <person name="Naylor J."/>
            <person name="Newes C."/>
            <person name="Nguyen C."/>
            <person name="Nguyen N."/>
            <person name="Nguyen T."/>
            <person name="Nicol R."/>
            <person name="Nielsen C."/>
            <person name="Nizzari M."/>
            <person name="Norbu C."/>
            <person name="Norbu N."/>
            <person name="O'donnell P."/>
            <person name="Okoawo O."/>
            <person name="O'leary S."/>
            <person name="Omotosho B."/>
            <person name="O'neill K."/>
            <person name="Osman S."/>
            <person name="Parker S."/>
            <person name="Perrin D."/>
            <person name="Phunkhang P."/>
            <person name="Piqani B."/>
            <person name="Purcell S."/>
            <person name="Rachupka T."/>
            <person name="Ramasamy U."/>
            <person name="Rameau R."/>
            <person name="Ray V."/>
            <person name="Raymond C."/>
            <person name="Retta R."/>
            <person name="Richardson S."/>
            <person name="Rise C."/>
            <person name="Rodriguez J."/>
            <person name="Rogers J."/>
            <person name="Rogov P."/>
            <person name="Rutman M."/>
            <person name="Schupbach R."/>
            <person name="Seaman C."/>
            <person name="Settipalli S."/>
            <person name="Sharpe T."/>
            <person name="Sheridan J."/>
            <person name="Sherpa N."/>
            <person name="Shi J."/>
            <person name="Smirnov S."/>
            <person name="Smith C."/>
            <person name="Sougnez C."/>
            <person name="Spencer B."/>
            <person name="Stalker J."/>
            <person name="Stange-thomann N."/>
            <person name="Stavropoulos S."/>
            <person name="Stetson K."/>
            <person name="Stone C."/>
            <person name="Stone S."/>
            <person name="Stubbs M."/>
            <person name="Talamas J."/>
            <person name="Tchuinga P."/>
            <person name="Tenzing P."/>
            <person name="Tesfaye S."/>
            <person name="Theodore J."/>
            <person name="Thoulutsang Y."/>
            <person name="Topham K."/>
            <person name="Towey S."/>
            <person name="Tsamla T."/>
            <person name="Tsomo N."/>
            <person name="Vallee D."/>
            <person name="Vassiliev H."/>
            <person name="Venkataraman V."/>
            <person name="Vinson J."/>
            <person name="Vo A."/>
            <person name="Wade C."/>
            <person name="Wang S."/>
            <person name="Wangchuk T."/>
            <person name="Wangdi T."/>
            <person name="Whittaker C."/>
            <person name="Wilkinson J."/>
            <person name="Wu Y."/>
            <person name="Wyman D."/>
            <person name="Yadav S."/>
            <person name="Yang S."/>
            <person name="Yang X."/>
            <person name="Yeager S."/>
            <person name="Yee E."/>
            <person name="Young G."/>
            <person name="Zainoun J."/>
            <person name="Zembeck L."/>
            <person name="Zimmer A."/>
            <person name="Zody M."/>
            <person name="Lander E."/>
        </authorList>
    </citation>
    <scope>NUCLEOTIDE SEQUENCE [LARGE SCALE GENOMIC DNA]</scope>
</reference>
<dbReference type="InterPro" id="IPR031919">
    <property type="entry name" value="Fucosidase_C"/>
</dbReference>
<protein>
    <recommendedName>
        <fullName evidence="3">alpha-L-fucosidase</fullName>
        <ecNumber evidence="3">3.2.1.51</ecNumber>
    </recommendedName>
</protein>
<dbReference type="Pfam" id="PF01120">
    <property type="entry name" value="Alpha_L_fucos"/>
    <property type="match status" value="1"/>
</dbReference>
<keyword evidence="13" id="KW-1185">Reference proteome</keyword>
<evidence type="ECO:0000259" key="10">
    <source>
        <dbReference type="Pfam" id="PF01120"/>
    </source>
</evidence>
<dbReference type="GO" id="GO:0005764">
    <property type="term" value="C:lysosome"/>
    <property type="evidence" value="ECO:0007669"/>
    <property type="project" value="TreeGrafter"/>
</dbReference>
<feature type="domain" description="Glycoside hydrolase family 29 N-terminal" evidence="10">
    <location>
        <begin position="24"/>
        <end position="364"/>
    </location>
</feature>
<dbReference type="PANTHER" id="PTHR10030">
    <property type="entry name" value="ALPHA-L-FUCOSIDASE"/>
    <property type="match status" value="1"/>
</dbReference>
<dbReference type="PANTHER" id="PTHR10030:SF37">
    <property type="entry name" value="ALPHA-L-FUCOSIDASE-RELATED"/>
    <property type="match status" value="1"/>
</dbReference>
<dbReference type="GO" id="GO:0006004">
    <property type="term" value="P:fucose metabolic process"/>
    <property type="evidence" value="ECO:0007669"/>
    <property type="project" value="InterPro"/>
</dbReference>
<dbReference type="InterPro" id="IPR013780">
    <property type="entry name" value="Glyco_hydro_b"/>
</dbReference>
<keyword evidence="6" id="KW-0325">Glycoprotein</keyword>
<comment type="function">
    <text evidence="1">Alpha-L-fucosidase is responsible for hydrolyzing the alpha-1,6-linked fucose joined to the reducing-end N-acetylglucosamine of the carbohydrate moieties of glycoproteins.</text>
</comment>
<dbReference type="Proteomes" id="UP000007875">
    <property type="component" value="Unassembled WGS sequence"/>
</dbReference>
<dbReference type="Gene3D" id="2.60.40.1180">
    <property type="entry name" value="Golgi alpha-mannosidase II"/>
    <property type="match status" value="1"/>
</dbReference>
<dbReference type="InterPro" id="IPR017853">
    <property type="entry name" value="GH"/>
</dbReference>
<evidence type="ECO:0000313" key="12">
    <source>
        <dbReference type="Ensembl" id="ENSCSAVP00000009718.1"/>
    </source>
</evidence>
<dbReference type="GeneTree" id="ENSGT00440000035378"/>
<comment type="similarity">
    <text evidence="2 8">Belongs to the glycosyl hydrolase 29 family.</text>
</comment>
<evidence type="ECO:0000256" key="1">
    <source>
        <dbReference type="ARBA" id="ARBA00004071"/>
    </source>
</evidence>
<evidence type="ECO:0000259" key="11">
    <source>
        <dbReference type="Pfam" id="PF16757"/>
    </source>
</evidence>
<accession>H2YWK7</accession>
<feature type="domain" description="Alpha-L-fucosidase C-terminal" evidence="11">
    <location>
        <begin position="375"/>
        <end position="460"/>
    </location>
</feature>